<keyword evidence="1" id="KW-1133">Transmembrane helix</keyword>
<keyword evidence="1" id="KW-0812">Transmembrane</keyword>
<name>A0A1F4UXM9_UNCKA</name>
<feature type="transmembrane region" description="Helical" evidence="1">
    <location>
        <begin position="12"/>
        <end position="36"/>
    </location>
</feature>
<comment type="caution">
    <text evidence="2">The sequence shown here is derived from an EMBL/GenBank/DDBJ whole genome shotgun (WGS) entry which is preliminary data.</text>
</comment>
<proteinExistence type="predicted"/>
<evidence type="ECO:0000313" key="3">
    <source>
        <dbReference type="Proteomes" id="UP000177371"/>
    </source>
</evidence>
<reference evidence="2 3" key="1">
    <citation type="journal article" date="2016" name="Nat. Commun.">
        <title>Thousands of microbial genomes shed light on interconnected biogeochemical processes in an aquifer system.</title>
        <authorList>
            <person name="Anantharaman K."/>
            <person name="Brown C.T."/>
            <person name="Hug L.A."/>
            <person name="Sharon I."/>
            <person name="Castelle C.J."/>
            <person name="Probst A.J."/>
            <person name="Thomas B.C."/>
            <person name="Singh A."/>
            <person name="Wilkins M.J."/>
            <person name="Karaoz U."/>
            <person name="Brodie E.L."/>
            <person name="Williams K.H."/>
            <person name="Hubbard S.S."/>
            <person name="Banfield J.F."/>
        </authorList>
    </citation>
    <scope>NUCLEOTIDE SEQUENCE [LARGE SCALE GENOMIC DNA]</scope>
</reference>
<keyword evidence="1" id="KW-0472">Membrane</keyword>
<dbReference type="AlphaFoldDB" id="A0A1F4UXM9"/>
<dbReference type="Proteomes" id="UP000177371">
    <property type="component" value="Unassembled WGS sequence"/>
</dbReference>
<dbReference type="EMBL" id="MEUT01000046">
    <property type="protein sequence ID" value="OGC49652.1"/>
    <property type="molecule type" value="Genomic_DNA"/>
</dbReference>
<evidence type="ECO:0000313" key="2">
    <source>
        <dbReference type="EMBL" id="OGC49652.1"/>
    </source>
</evidence>
<gene>
    <name evidence="2" type="ORF">A2W32_04930</name>
</gene>
<organism evidence="2 3">
    <name type="scientific">candidate division WWE3 bacterium RBG_16_37_10</name>
    <dbReference type="NCBI Taxonomy" id="1802610"/>
    <lineage>
        <taxon>Bacteria</taxon>
        <taxon>Katanobacteria</taxon>
    </lineage>
</organism>
<sequence>MIKVFKHTYDKNVLFITASAVVLALFIVSFVTFTLYRPKAVVKLSNVQGYKSEDTFSIPHPSGSKEISVDNTAYGRRVTFEASRTVTELNNYYKNIFDAKGWEVEYNEVASGTAITKYKNKGSFITVTISRQPDLNNTIVVLDEVTEE</sequence>
<accession>A0A1F4UXM9</accession>
<evidence type="ECO:0000256" key="1">
    <source>
        <dbReference type="SAM" id="Phobius"/>
    </source>
</evidence>
<protein>
    <submittedName>
        <fullName evidence="2">Uncharacterized protein</fullName>
    </submittedName>
</protein>